<name>A0ABD0Q5D3_CIRMR</name>
<dbReference type="InterPro" id="IPR035992">
    <property type="entry name" value="Ricin_B-like_lectins"/>
</dbReference>
<gene>
    <name evidence="2" type="ORF">M9458_023889</name>
</gene>
<dbReference type="InterPro" id="IPR000772">
    <property type="entry name" value="Ricin_B_lectin"/>
</dbReference>
<dbReference type="PROSITE" id="PS50231">
    <property type="entry name" value="RICIN_B_LECTIN"/>
    <property type="match status" value="1"/>
</dbReference>
<feature type="non-terminal residue" evidence="2">
    <location>
        <position position="90"/>
    </location>
</feature>
<reference evidence="2 3" key="1">
    <citation type="submission" date="2024-05" db="EMBL/GenBank/DDBJ databases">
        <title>Genome sequencing and assembly of Indian major carp, Cirrhinus mrigala (Hamilton, 1822).</title>
        <authorList>
            <person name="Mohindra V."/>
            <person name="Chowdhury L.M."/>
            <person name="Lal K."/>
            <person name="Jena J.K."/>
        </authorList>
    </citation>
    <scope>NUCLEOTIDE SEQUENCE [LARGE SCALE GENOMIC DNA]</scope>
    <source>
        <strain evidence="2">CM1030</strain>
        <tissue evidence="2">Blood</tissue>
    </source>
</reference>
<evidence type="ECO:0000313" key="2">
    <source>
        <dbReference type="EMBL" id="KAL0181483.1"/>
    </source>
</evidence>
<dbReference type="Gene3D" id="2.80.10.50">
    <property type="match status" value="1"/>
</dbReference>
<feature type="non-terminal residue" evidence="2">
    <location>
        <position position="1"/>
    </location>
</feature>
<dbReference type="Pfam" id="PF24562">
    <property type="entry name" value="CysR_MRC2_N"/>
    <property type="match status" value="1"/>
</dbReference>
<sequence>CEPPSAALLWKWVSRHRLYNLGTNRCLGINATKIVQPDVGVFECDVSLPTIMLYGAMNNKLTVVDSKVVVVRRATSVQQWRIYGAAGEGP</sequence>
<accession>A0ABD0Q5D3</accession>
<organism evidence="2 3">
    <name type="scientific">Cirrhinus mrigala</name>
    <name type="common">Mrigala</name>
    <dbReference type="NCBI Taxonomy" id="683832"/>
    <lineage>
        <taxon>Eukaryota</taxon>
        <taxon>Metazoa</taxon>
        <taxon>Chordata</taxon>
        <taxon>Craniata</taxon>
        <taxon>Vertebrata</taxon>
        <taxon>Euteleostomi</taxon>
        <taxon>Actinopterygii</taxon>
        <taxon>Neopterygii</taxon>
        <taxon>Teleostei</taxon>
        <taxon>Ostariophysi</taxon>
        <taxon>Cypriniformes</taxon>
        <taxon>Cyprinidae</taxon>
        <taxon>Labeoninae</taxon>
        <taxon>Labeonini</taxon>
        <taxon>Cirrhinus</taxon>
    </lineage>
</organism>
<comment type="caution">
    <text evidence="2">The sequence shown here is derived from an EMBL/GenBank/DDBJ whole genome shotgun (WGS) entry which is preliminary data.</text>
</comment>
<dbReference type="EMBL" id="JAMKFB020000011">
    <property type="protein sequence ID" value="KAL0181483.1"/>
    <property type="molecule type" value="Genomic_DNA"/>
</dbReference>
<protein>
    <recommendedName>
        <fullName evidence="1">Ricin B lectin domain-containing protein</fullName>
    </recommendedName>
</protein>
<dbReference type="SUPFAM" id="SSF50370">
    <property type="entry name" value="Ricin B-like lectins"/>
    <property type="match status" value="1"/>
</dbReference>
<dbReference type="Proteomes" id="UP001529510">
    <property type="component" value="Unassembled WGS sequence"/>
</dbReference>
<keyword evidence="3" id="KW-1185">Reference proteome</keyword>
<proteinExistence type="predicted"/>
<dbReference type="AlphaFoldDB" id="A0ABD0Q5D3"/>
<feature type="domain" description="Ricin B lectin" evidence="1">
    <location>
        <begin position="6"/>
        <end position="63"/>
    </location>
</feature>
<evidence type="ECO:0000313" key="3">
    <source>
        <dbReference type="Proteomes" id="UP001529510"/>
    </source>
</evidence>
<evidence type="ECO:0000259" key="1">
    <source>
        <dbReference type="Pfam" id="PF24562"/>
    </source>
</evidence>